<feature type="domain" description="Glycosyl transferase family 1" evidence="1">
    <location>
        <begin position="177"/>
        <end position="316"/>
    </location>
</feature>
<dbReference type="Pfam" id="PF00534">
    <property type="entry name" value="Glycos_transf_1"/>
    <property type="match status" value="1"/>
</dbReference>
<name>A0A2S7KMN3_9FLAO</name>
<sequence length="357" mass="40210">MRILQLIDSLEPGGAERMAVNLSNALTEAGYESHLIATRQGGDLEDEILPDVQFTVLKKKSAWDLMAVNKLARYIKRHDINVIHAHSSSFFSAYLVKFLMRNVRLVWHDHYGMSEQLDKRPTMVLRFCSSKFDSIISVNDQLRNWAQSNLKCKRVIQLDNFVWTNTQKKPTLELKFPQTFRIICLANFRPQKDHLNLVKAFANLSQSEQAVSLHLIGKLWGDQYEDSIRDFIAEKELKVHIYGPQKNVHGILKQADLGVLSSLSEGLPLALLEYGMAGLAVIATDVGQCREVVGDFGSLVPPADHRTLADAMIKVKGKLDKGEQLGKGYCGHITKNYAFDSIYSQLKSIYHGKGAKI</sequence>
<evidence type="ECO:0000259" key="2">
    <source>
        <dbReference type="Pfam" id="PF13439"/>
    </source>
</evidence>
<dbReference type="EMBL" id="MQUB01000001">
    <property type="protein sequence ID" value="PQB03894.1"/>
    <property type="molecule type" value="Genomic_DNA"/>
</dbReference>
<dbReference type="GO" id="GO:0016757">
    <property type="term" value="F:glycosyltransferase activity"/>
    <property type="evidence" value="ECO:0007669"/>
    <property type="project" value="InterPro"/>
</dbReference>
<dbReference type="InterPro" id="IPR001296">
    <property type="entry name" value="Glyco_trans_1"/>
</dbReference>
<accession>A0A2S7KMN3</accession>
<dbReference type="Proteomes" id="UP000239800">
    <property type="component" value="Unassembled WGS sequence"/>
</dbReference>
<dbReference type="InterPro" id="IPR028098">
    <property type="entry name" value="Glyco_trans_4-like_N"/>
</dbReference>
<dbReference type="OrthoDB" id="823685at2"/>
<reference evidence="3 4" key="1">
    <citation type="submission" date="2016-11" db="EMBL/GenBank/DDBJ databases">
        <title>Trade-off between light-utilization and light-protection in marine flavobacteria.</title>
        <authorList>
            <person name="Kumagai Y."/>
        </authorList>
    </citation>
    <scope>NUCLEOTIDE SEQUENCE [LARGE SCALE GENOMIC DNA]</scope>
    <source>
        <strain evidence="3 4">NBRC 107741</strain>
    </source>
</reference>
<proteinExistence type="predicted"/>
<dbReference type="SUPFAM" id="SSF53756">
    <property type="entry name" value="UDP-Glycosyltransferase/glycogen phosphorylase"/>
    <property type="match status" value="1"/>
</dbReference>
<evidence type="ECO:0008006" key="5">
    <source>
        <dbReference type="Google" id="ProtNLM"/>
    </source>
</evidence>
<comment type="caution">
    <text evidence="3">The sequence shown here is derived from an EMBL/GenBank/DDBJ whole genome shotgun (WGS) entry which is preliminary data.</text>
</comment>
<dbReference type="CDD" id="cd03811">
    <property type="entry name" value="GT4_GT28_WabH-like"/>
    <property type="match status" value="1"/>
</dbReference>
<gene>
    <name evidence="3" type="ORF">BST85_02460</name>
</gene>
<dbReference type="Pfam" id="PF13439">
    <property type="entry name" value="Glyco_transf_4"/>
    <property type="match status" value="1"/>
</dbReference>
<dbReference type="AlphaFoldDB" id="A0A2S7KMN3"/>
<evidence type="ECO:0000313" key="3">
    <source>
        <dbReference type="EMBL" id="PQB03894.1"/>
    </source>
</evidence>
<keyword evidence="4" id="KW-1185">Reference proteome</keyword>
<protein>
    <recommendedName>
        <fullName evidence="5">Glycosyltransferase</fullName>
    </recommendedName>
</protein>
<dbReference type="PANTHER" id="PTHR12526">
    <property type="entry name" value="GLYCOSYLTRANSFERASE"/>
    <property type="match status" value="1"/>
</dbReference>
<organism evidence="3 4">
    <name type="scientific">Aureitalea marina</name>
    <dbReference type="NCBI Taxonomy" id="930804"/>
    <lineage>
        <taxon>Bacteria</taxon>
        <taxon>Pseudomonadati</taxon>
        <taxon>Bacteroidota</taxon>
        <taxon>Flavobacteriia</taxon>
        <taxon>Flavobacteriales</taxon>
        <taxon>Flavobacteriaceae</taxon>
        <taxon>Aureitalea</taxon>
    </lineage>
</organism>
<feature type="domain" description="Glycosyltransferase subfamily 4-like N-terminal" evidence="2">
    <location>
        <begin position="12"/>
        <end position="153"/>
    </location>
</feature>
<dbReference type="PANTHER" id="PTHR12526:SF630">
    <property type="entry name" value="GLYCOSYLTRANSFERASE"/>
    <property type="match status" value="1"/>
</dbReference>
<dbReference type="Gene3D" id="3.40.50.2000">
    <property type="entry name" value="Glycogen Phosphorylase B"/>
    <property type="match status" value="2"/>
</dbReference>
<evidence type="ECO:0000313" key="4">
    <source>
        <dbReference type="Proteomes" id="UP000239800"/>
    </source>
</evidence>
<dbReference type="RefSeq" id="WP_104811815.1">
    <property type="nucleotide sequence ID" value="NZ_MQUB01000001.1"/>
</dbReference>
<evidence type="ECO:0000259" key="1">
    <source>
        <dbReference type="Pfam" id="PF00534"/>
    </source>
</evidence>